<comment type="subcellular location">
    <subcellularLocation>
        <location evidence="1">Membrane</location>
        <topology evidence="1">Multi-pass membrane protein</topology>
    </subcellularLocation>
</comment>
<dbReference type="PANTHER" id="PTHR37278:SF1">
    <property type="entry name" value="AUTOPHAGY-RELATED PROTEIN 33-RELATED"/>
    <property type="match status" value="1"/>
</dbReference>
<evidence type="ECO:0000256" key="6">
    <source>
        <dbReference type="SAM" id="MobiDB-lite"/>
    </source>
</evidence>
<dbReference type="GO" id="GO:0016236">
    <property type="term" value="P:macroautophagy"/>
    <property type="evidence" value="ECO:0007669"/>
    <property type="project" value="TreeGrafter"/>
</dbReference>
<dbReference type="GeneID" id="11520829"/>
<evidence type="ECO:0000313" key="8">
    <source>
        <dbReference type="EMBL" id="AEO67198.1"/>
    </source>
</evidence>
<organism evidence="8 9">
    <name type="scientific">Thermothielavioides terrestris (strain ATCC 38088 / NRRL 8126)</name>
    <name type="common">Thielavia terrestris</name>
    <dbReference type="NCBI Taxonomy" id="578455"/>
    <lineage>
        <taxon>Eukaryota</taxon>
        <taxon>Fungi</taxon>
        <taxon>Dikarya</taxon>
        <taxon>Ascomycota</taxon>
        <taxon>Pezizomycotina</taxon>
        <taxon>Sordariomycetes</taxon>
        <taxon>Sordariomycetidae</taxon>
        <taxon>Sordariales</taxon>
        <taxon>Chaetomiaceae</taxon>
        <taxon>Thermothielavioides</taxon>
        <taxon>Thermothielavioides terrestris</taxon>
    </lineage>
</organism>
<protein>
    <recommendedName>
        <fullName evidence="10">Autophagy-related protein 33</fullName>
    </recommendedName>
</protein>
<evidence type="ECO:0000256" key="4">
    <source>
        <dbReference type="ARBA" id="ARBA00023136"/>
    </source>
</evidence>
<keyword evidence="2 7" id="KW-0812">Transmembrane</keyword>
<dbReference type="GO" id="GO:0005741">
    <property type="term" value="C:mitochondrial outer membrane"/>
    <property type="evidence" value="ECO:0007669"/>
    <property type="project" value="TreeGrafter"/>
</dbReference>
<evidence type="ECO:0000256" key="7">
    <source>
        <dbReference type="SAM" id="Phobius"/>
    </source>
</evidence>
<dbReference type="eggNOG" id="ENOG502S77Q">
    <property type="taxonomic scope" value="Eukaryota"/>
</dbReference>
<dbReference type="InterPro" id="IPR051668">
    <property type="entry name" value="ATG33"/>
</dbReference>
<keyword evidence="9" id="KW-1185">Reference proteome</keyword>
<proteinExistence type="inferred from homology"/>
<reference evidence="8 9" key="1">
    <citation type="journal article" date="2011" name="Nat. Biotechnol.">
        <title>Comparative genomic analysis of the thermophilic biomass-degrading fungi Myceliophthora thermophila and Thielavia terrestris.</title>
        <authorList>
            <person name="Berka R.M."/>
            <person name="Grigoriev I.V."/>
            <person name="Otillar R."/>
            <person name="Salamov A."/>
            <person name="Grimwood J."/>
            <person name="Reid I."/>
            <person name="Ishmael N."/>
            <person name="John T."/>
            <person name="Darmond C."/>
            <person name="Moisan M.-C."/>
            <person name="Henrissat B."/>
            <person name="Coutinho P.M."/>
            <person name="Lombard V."/>
            <person name="Natvig D.O."/>
            <person name="Lindquist E."/>
            <person name="Schmutz J."/>
            <person name="Lucas S."/>
            <person name="Harris P."/>
            <person name="Powlowski J."/>
            <person name="Bellemare A."/>
            <person name="Taylor D."/>
            <person name="Butler G."/>
            <person name="de Vries R.P."/>
            <person name="Allijn I.E."/>
            <person name="van den Brink J."/>
            <person name="Ushinsky S."/>
            <person name="Storms R."/>
            <person name="Powell A.J."/>
            <person name="Paulsen I.T."/>
            <person name="Elbourne L.D.H."/>
            <person name="Baker S.E."/>
            <person name="Magnuson J."/>
            <person name="LaBoissiere S."/>
            <person name="Clutterbuck A.J."/>
            <person name="Martinez D."/>
            <person name="Wogulis M."/>
            <person name="de Leon A.L."/>
            <person name="Rey M.W."/>
            <person name="Tsang A."/>
        </authorList>
    </citation>
    <scope>NUCLEOTIDE SEQUENCE [LARGE SCALE GENOMIC DNA]</scope>
    <source>
        <strain evidence="9">ATCC 38088 / NRRL 8126</strain>
    </source>
</reference>
<keyword evidence="4 7" id="KW-0472">Membrane</keyword>
<feature type="transmembrane region" description="Helical" evidence="7">
    <location>
        <begin position="15"/>
        <end position="38"/>
    </location>
</feature>
<sequence length="226" mass="23497">MAARGVSVLKFVGTVSLGVLTGLSYTLSSLTIPALLTLPSASTAARAFDALTTTAARHTRTLAALSSSAFALAYILSPRPLRHPYLLYVSTLVLGSHFAASDLLAPYLLFLGPARPASSAAAAGKERQKEMDKHAAARARMEASYEVLGGVGSDATSEGSTGEEMEAEADEAGDVNGEEVRAQVEAFLKKQIVRSALAGLGFLLSVVGIWGDGVSPVYEQAVILEV</sequence>
<keyword evidence="3 7" id="KW-1133">Transmembrane helix</keyword>
<accession>G2QZS3</accession>
<evidence type="ECO:0000256" key="5">
    <source>
        <dbReference type="ARBA" id="ARBA00038013"/>
    </source>
</evidence>
<comment type="similarity">
    <text evidence="5">Belongs to the ATG33 family.</text>
</comment>
<feature type="compositionally biased region" description="Acidic residues" evidence="6">
    <location>
        <begin position="161"/>
        <end position="175"/>
    </location>
</feature>
<evidence type="ECO:0008006" key="10">
    <source>
        <dbReference type="Google" id="ProtNLM"/>
    </source>
</evidence>
<dbReference type="KEGG" id="ttt:THITE_2116036"/>
<dbReference type="HOGENOM" id="CLU_065432_0_0_1"/>
<feature type="region of interest" description="Disordered" evidence="6">
    <location>
        <begin position="151"/>
        <end position="175"/>
    </location>
</feature>
<dbReference type="RefSeq" id="XP_003653534.1">
    <property type="nucleotide sequence ID" value="XM_003653486.1"/>
</dbReference>
<dbReference type="EMBL" id="CP003010">
    <property type="protein sequence ID" value="AEO67198.1"/>
    <property type="molecule type" value="Genomic_DNA"/>
</dbReference>
<dbReference type="GO" id="GO:0000422">
    <property type="term" value="P:autophagy of mitochondrion"/>
    <property type="evidence" value="ECO:0007669"/>
    <property type="project" value="TreeGrafter"/>
</dbReference>
<dbReference type="PANTHER" id="PTHR37278">
    <property type="entry name" value="AUTOPHAGY-RELATED PROTEIN 33-RELATED"/>
    <property type="match status" value="1"/>
</dbReference>
<evidence type="ECO:0000256" key="3">
    <source>
        <dbReference type="ARBA" id="ARBA00022989"/>
    </source>
</evidence>
<gene>
    <name evidence="8" type="ORF">THITE_2116036</name>
</gene>
<dbReference type="AlphaFoldDB" id="G2QZS3"/>
<name>G2QZS3_THETT</name>
<evidence type="ECO:0000313" key="9">
    <source>
        <dbReference type="Proteomes" id="UP000008181"/>
    </source>
</evidence>
<evidence type="ECO:0000256" key="2">
    <source>
        <dbReference type="ARBA" id="ARBA00022692"/>
    </source>
</evidence>
<dbReference type="OrthoDB" id="5336366at2759"/>
<dbReference type="Proteomes" id="UP000008181">
    <property type="component" value="Chromosome 2"/>
</dbReference>
<evidence type="ECO:0000256" key="1">
    <source>
        <dbReference type="ARBA" id="ARBA00004141"/>
    </source>
</evidence>